<feature type="signal peptide" evidence="2">
    <location>
        <begin position="1"/>
        <end position="22"/>
    </location>
</feature>
<dbReference type="AlphaFoldDB" id="A0A9P7Y9C1"/>
<evidence type="ECO:0000256" key="2">
    <source>
        <dbReference type="SAM" id="SignalP"/>
    </source>
</evidence>
<dbReference type="InterPro" id="IPR056124">
    <property type="entry name" value="DUF7707"/>
</dbReference>
<feature type="domain" description="DUF7707" evidence="3">
    <location>
        <begin position="26"/>
        <end position="131"/>
    </location>
</feature>
<evidence type="ECO:0000256" key="1">
    <source>
        <dbReference type="SAM" id="Phobius"/>
    </source>
</evidence>
<protein>
    <recommendedName>
        <fullName evidence="3">DUF7707 domain-containing protein</fullName>
    </recommendedName>
</protein>
<keyword evidence="1" id="KW-0472">Membrane</keyword>
<dbReference type="OrthoDB" id="2439692at2759"/>
<gene>
    <name evidence="4" type="ORF">BJ875DRAFT_192451</name>
</gene>
<proteinExistence type="predicted"/>
<sequence length="219" mass="21830">MPSIKTNVAVLATALFYMSANAQVQYQIDPDSVTLPIRNGWCDSQKATCPLLCKQLPGASSTTSSNTCDAATLTYSCVCGNGLSPNATEYSQTLPYFICTQYGQQCVAACGADNTCASHCRANNPCGAQNPERVNTSTITTMASTTTEGSGGAASTAAGGVVYNGLGGAATTSAAGGSVGGSSTGSSTGSGAQAALDMGRSYGLAVVFAGIFAGFALVM</sequence>
<keyword evidence="1" id="KW-0812">Transmembrane</keyword>
<dbReference type="Pfam" id="PF24808">
    <property type="entry name" value="DUF7707"/>
    <property type="match status" value="1"/>
</dbReference>
<keyword evidence="5" id="KW-1185">Reference proteome</keyword>
<name>A0A9P7Y9C1_9HELO</name>
<dbReference type="PANTHER" id="PTHR38118">
    <property type="entry name" value="ANCHORED CELL WALL PROTEIN 11-RELATED"/>
    <property type="match status" value="1"/>
</dbReference>
<feature type="transmembrane region" description="Helical" evidence="1">
    <location>
        <begin position="201"/>
        <end position="218"/>
    </location>
</feature>
<organism evidence="4 5">
    <name type="scientific">Amylocarpus encephaloides</name>
    <dbReference type="NCBI Taxonomy" id="45428"/>
    <lineage>
        <taxon>Eukaryota</taxon>
        <taxon>Fungi</taxon>
        <taxon>Dikarya</taxon>
        <taxon>Ascomycota</taxon>
        <taxon>Pezizomycotina</taxon>
        <taxon>Leotiomycetes</taxon>
        <taxon>Helotiales</taxon>
        <taxon>Helotiales incertae sedis</taxon>
        <taxon>Amylocarpus</taxon>
    </lineage>
</organism>
<keyword evidence="1" id="KW-1133">Transmembrane helix</keyword>
<dbReference type="PANTHER" id="PTHR38118:SF2">
    <property type="entry name" value="CDP-ALCOHOL PHOSPHATIDYLTRANSFERASE PROTEIN"/>
    <property type="match status" value="1"/>
</dbReference>
<evidence type="ECO:0000313" key="5">
    <source>
        <dbReference type="Proteomes" id="UP000824998"/>
    </source>
</evidence>
<comment type="caution">
    <text evidence="4">The sequence shown here is derived from an EMBL/GenBank/DDBJ whole genome shotgun (WGS) entry which is preliminary data.</text>
</comment>
<evidence type="ECO:0000313" key="4">
    <source>
        <dbReference type="EMBL" id="KAG9229540.1"/>
    </source>
</evidence>
<keyword evidence="2" id="KW-0732">Signal</keyword>
<accession>A0A9P7Y9C1</accession>
<reference evidence="4" key="1">
    <citation type="journal article" date="2021" name="IMA Fungus">
        <title>Genomic characterization of three marine fungi, including Emericellopsis atlantica sp. nov. with signatures of a generalist lifestyle and marine biomass degradation.</title>
        <authorList>
            <person name="Hagestad O.C."/>
            <person name="Hou L."/>
            <person name="Andersen J.H."/>
            <person name="Hansen E.H."/>
            <person name="Altermark B."/>
            <person name="Li C."/>
            <person name="Kuhnert E."/>
            <person name="Cox R.J."/>
            <person name="Crous P.W."/>
            <person name="Spatafora J.W."/>
            <person name="Lail K."/>
            <person name="Amirebrahimi M."/>
            <person name="Lipzen A."/>
            <person name="Pangilinan J."/>
            <person name="Andreopoulos W."/>
            <person name="Hayes R.D."/>
            <person name="Ng V."/>
            <person name="Grigoriev I.V."/>
            <person name="Jackson S.A."/>
            <person name="Sutton T.D.S."/>
            <person name="Dobson A.D.W."/>
            <person name="Rama T."/>
        </authorList>
    </citation>
    <scope>NUCLEOTIDE SEQUENCE</scope>
    <source>
        <strain evidence="4">TRa018bII</strain>
    </source>
</reference>
<dbReference type="Proteomes" id="UP000824998">
    <property type="component" value="Unassembled WGS sequence"/>
</dbReference>
<dbReference type="EMBL" id="MU251756">
    <property type="protein sequence ID" value="KAG9229540.1"/>
    <property type="molecule type" value="Genomic_DNA"/>
</dbReference>
<evidence type="ECO:0000259" key="3">
    <source>
        <dbReference type="Pfam" id="PF24808"/>
    </source>
</evidence>
<feature type="chain" id="PRO_5040338067" description="DUF7707 domain-containing protein" evidence="2">
    <location>
        <begin position="23"/>
        <end position="219"/>
    </location>
</feature>